<dbReference type="SUPFAM" id="SSF48452">
    <property type="entry name" value="TPR-like"/>
    <property type="match status" value="1"/>
</dbReference>
<reference evidence="6 7" key="1">
    <citation type="submission" date="2024-02" db="EMBL/GenBank/DDBJ databases">
        <title>Discinaceae phylogenomics.</title>
        <authorList>
            <person name="Dirks A.C."/>
            <person name="James T.Y."/>
        </authorList>
    </citation>
    <scope>NUCLEOTIDE SEQUENCE [LARGE SCALE GENOMIC DNA]</scope>
    <source>
        <strain evidence="6 7">ACD0624</strain>
    </source>
</reference>
<comment type="similarity">
    <text evidence="2">Belongs to the NRDE2 family.</text>
</comment>
<feature type="compositionally biased region" description="Low complexity" evidence="5">
    <location>
        <begin position="294"/>
        <end position="308"/>
    </location>
</feature>
<dbReference type="InterPro" id="IPR013633">
    <property type="entry name" value="NRDE-2"/>
</dbReference>
<comment type="caution">
    <text evidence="6">The sequence shown here is derived from an EMBL/GenBank/DDBJ whole genome shotgun (WGS) entry which is preliminary data.</text>
</comment>
<feature type="region of interest" description="Disordered" evidence="5">
    <location>
        <begin position="239"/>
        <end position="309"/>
    </location>
</feature>
<dbReference type="PANTHER" id="PTHR13471:SF0">
    <property type="entry name" value="NUCLEAR EXOSOME REGULATOR NRDE2"/>
    <property type="match status" value="1"/>
</dbReference>
<dbReference type="SMART" id="SM00386">
    <property type="entry name" value="HAT"/>
    <property type="match status" value="6"/>
</dbReference>
<feature type="compositionally biased region" description="Pro residues" evidence="5">
    <location>
        <begin position="22"/>
        <end position="32"/>
    </location>
</feature>
<name>A0ABR3GWC4_9PEZI</name>
<evidence type="ECO:0000313" key="7">
    <source>
        <dbReference type="Proteomes" id="UP001447188"/>
    </source>
</evidence>
<proteinExistence type="inferred from homology"/>
<protein>
    <submittedName>
        <fullName evidence="6">Uncharacterized protein</fullName>
    </submittedName>
</protein>
<evidence type="ECO:0000256" key="2">
    <source>
        <dbReference type="ARBA" id="ARBA00009265"/>
    </source>
</evidence>
<dbReference type="InterPro" id="IPR003107">
    <property type="entry name" value="HAT"/>
</dbReference>
<sequence>MAAYEPVRRVIPKFSSFKPVEEPTPPPPPPPTELKDDKKKESRHESRRHRKPRPRSRERRGGGDGDPSSDGREKRRDKESDGREKRRDQDGEGSDRHRQGRERRHRHRSPKSPSKNTSLVRVDKPRTRSPSPESWDAPKKQYFADTRGDPHNVTYGTIHRYSVPDYRRHGAGSVIGLSPEIKIDRDKGDGKGIVLSSKRDRVYIGTGKNARYAYAKAESEGVKMLRIKREGEHDDRAFETGVDFVPISNKGKGKKRKGHPDSSSEISEKEEDNHYRSIEGLKKPNNKPEDQDLEYASSSDSESDYVSSRGWNDRRRNVELVKRVDAEPGNIDVWMEYVDHQDALLTGSGRRSTVAERTSTAEVKLDILSKALEKCPGNERLLVKYMDVAETIWDSRRILSKWQQVLKDNPTITGLWTKYINFRQTDFQSFNYQECLKCFSECLAVLRSAVFRTVGVSGDMEKLEDIMLYVFLRVALCMHEAGYIGNAIGAFQSMVELNFFRPLHFAPPVTVDQHNKLLGELEEFWDSEVLRVGEAGAKGWASYVSSGGNGDVPDPQGEDVAPEQLDSNDLFGSWMDAEEERIRLPMMPARTIDEVEDGDPFRVVLFSDLKNFMFCFSSPFVKRKFADSFLTFSGLTPVYRVEPISSSSPESTDVFLRNDLATMQESYLDEWFWPKSPPNPADMKMTTSLEGLSMEPERKRGLDDENPFEFGLKNFPIGSDSLFNGESRSWVKRVKRVDVGFVGRTLKMLVDGTEDERLAVYYLAWVWQNQLENVKKVAKALLKKFTTSLLLWNGYAQVEWRGGKVDAARNIYSTALGMSKGFPEADRRNSILLWRTWAWEELNDPSQAIRILLSVESGKLLSQNECHSFGPKDIQPALLLKSRRHLDEQQNLMMSMGHVYHAVIYNEVRALLQYLSHDQDVVTVFPVYDSLTQELERRGLTGPQSAMYELCLMSKARLLYHHATTAKMFKMKIMRDVLEKALKCFPNNSVFLGLYAWNEGRTKIENRVRTLVRDVVLEERKETVVGWAFAIWAEMRMVGTGGVYNVHAVRALLEQAVGCERTKSNVGLWMIYVEFEMREKDLRRAKEVFFRGVRCCPWSKDLALLAFRRLRPALDSEEMWRLLSMIASEKELRVHDTTELEDMIEQEQGMKTRARLGNSRFVNLPDDNSEEEALDEN</sequence>
<evidence type="ECO:0000256" key="5">
    <source>
        <dbReference type="SAM" id="MobiDB-lite"/>
    </source>
</evidence>
<dbReference type="Proteomes" id="UP001447188">
    <property type="component" value="Unassembled WGS sequence"/>
</dbReference>
<feature type="compositionally biased region" description="Basic residues" evidence="5">
    <location>
        <begin position="98"/>
        <end position="110"/>
    </location>
</feature>
<comment type="subcellular location">
    <subcellularLocation>
        <location evidence="1">Nucleus</location>
    </subcellularLocation>
</comment>
<feature type="region of interest" description="Disordered" evidence="5">
    <location>
        <begin position="1"/>
        <end position="151"/>
    </location>
</feature>
<gene>
    <name evidence="6" type="ORF">Q9L58_000737</name>
</gene>
<evidence type="ECO:0000313" key="6">
    <source>
        <dbReference type="EMBL" id="KAL0640179.1"/>
    </source>
</evidence>
<feature type="compositionally biased region" description="Basic and acidic residues" evidence="5">
    <location>
        <begin position="271"/>
        <end position="290"/>
    </location>
</feature>
<evidence type="ECO:0000256" key="4">
    <source>
        <dbReference type="ARBA" id="ARBA00023242"/>
    </source>
</evidence>
<dbReference type="PANTHER" id="PTHR13471">
    <property type="entry name" value="TETRATRICOPEPTIDE-LIKE HELICAL"/>
    <property type="match status" value="1"/>
</dbReference>
<dbReference type="Gene3D" id="1.25.40.10">
    <property type="entry name" value="Tetratricopeptide repeat domain"/>
    <property type="match status" value="3"/>
</dbReference>
<dbReference type="EMBL" id="JBBBZM010000005">
    <property type="protein sequence ID" value="KAL0640179.1"/>
    <property type="molecule type" value="Genomic_DNA"/>
</dbReference>
<feature type="compositionally biased region" description="Basic and acidic residues" evidence="5">
    <location>
        <begin position="59"/>
        <end position="97"/>
    </location>
</feature>
<organism evidence="6 7">
    <name type="scientific">Discina gigas</name>
    <dbReference type="NCBI Taxonomy" id="1032678"/>
    <lineage>
        <taxon>Eukaryota</taxon>
        <taxon>Fungi</taxon>
        <taxon>Dikarya</taxon>
        <taxon>Ascomycota</taxon>
        <taxon>Pezizomycotina</taxon>
        <taxon>Pezizomycetes</taxon>
        <taxon>Pezizales</taxon>
        <taxon>Discinaceae</taxon>
        <taxon>Discina</taxon>
    </lineage>
</organism>
<keyword evidence="3" id="KW-0677">Repeat</keyword>
<dbReference type="Pfam" id="PF08424">
    <property type="entry name" value="NRDE-2"/>
    <property type="match status" value="1"/>
</dbReference>
<keyword evidence="4" id="KW-0539">Nucleus</keyword>
<evidence type="ECO:0000256" key="3">
    <source>
        <dbReference type="ARBA" id="ARBA00022737"/>
    </source>
</evidence>
<dbReference type="InterPro" id="IPR011990">
    <property type="entry name" value="TPR-like_helical_dom_sf"/>
</dbReference>
<keyword evidence="7" id="KW-1185">Reference proteome</keyword>
<feature type="compositionally biased region" description="Basic residues" evidence="5">
    <location>
        <begin position="45"/>
        <end position="58"/>
    </location>
</feature>
<evidence type="ECO:0000256" key="1">
    <source>
        <dbReference type="ARBA" id="ARBA00004123"/>
    </source>
</evidence>
<accession>A0ABR3GWC4</accession>
<feature type="compositionally biased region" description="Basic and acidic residues" evidence="5">
    <location>
        <begin position="33"/>
        <end position="44"/>
    </location>
</feature>